<protein>
    <recommendedName>
        <fullName evidence="3">DUF2170 family protein</fullName>
    </recommendedName>
</protein>
<proteinExistence type="predicted"/>
<dbReference type="HOGENOM" id="CLU_1863798_0_0_6"/>
<evidence type="ECO:0008006" key="3">
    <source>
        <dbReference type="Google" id="ProtNLM"/>
    </source>
</evidence>
<evidence type="ECO:0000313" key="1">
    <source>
        <dbReference type="EMBL" id="EAR07831.1"/>
    </source>
</evidence>
<dbReference type="InterPro" id="IPR019231">
    <property type="entry name" value="DUF2170"/>
</dbReference>
<organism evidence="1 2">
    <name type="scientific">Reinekea blandensis MED297</name>
    <dbReference type="NCBI Taxonomy" id="314283"/>
    <lineage>
        <taxon>Bacteria</taxon>
        <taxon>Pseudomonadati</taxon>
        <taxon>Pseudomonadota</taxon>
        <taxon>Gammaproteobacteria</taxon>
        <taxon>Oceanospirillales</taxon>
        <taxon>Saccharospirillaceae</taxon>
        <taxon>Reinekea</taxon>
    </lineage>
</organism>
<reference evidence="1 2" key="1">
    <citation type="submission" date="2006-02" db="EMBL/GenBank/DDBJ databases">
        <authorList>
            <person name="Pinhassi J."/>
            <person name="Pedros-Alio C."/>
            <person name="Ferriera S."/>
            <person name="Johnson J."/>
            <person name="Kravitz S."/>
            <person name="Halpern A."/>
            <person name="Remington K."/>
            <person name="Beeson K."/>
            <person name="Tran B."/>
            <person name="Rogers Y.-H."/>
            <person name="Friedman R."/>
            <person name="Venter J.C."/>
        </authorList>
    </citation>
    <scope>NUCLEOTIDE SEQUENCE [LARGE SCALE GENOMIC DNA]</scope>
    <source>
        <strain evidence="1 2">MED297</strain>
    </source>
</reference>
<dbReference type="Pfam" id="PF09938">
    <property type="entry name" value="DUF2170"/>
    <property type="match status" value="1"/>
</dbReference>
<dbReference type="STRING" id="314283.MED297_05284"/>
<evidence type="ECO:0000313" key="2">
    <source>
        <dbReference type="Proteomes" id="UP000005953"/>
    </source>
</evidence>
<keyword evidence="2" id="KW-1185">Reference proteome</keyword>
<dbReference type="EMBL" id="AAOE01000031">
    <property type="protein sequence ID" value="EAR07831.1"/>
    <property type="molecule type" value="Genomic_DNA"/>
</dbReference>
<gene>
    <name evidence="1" type="ORF">MED297_05284</name>
</gene>
<accession>A4BJ78</accession>
<name>A4BJ78_9GAMM</name>
<sequence>MSRSVRMTDILCQYLMLSQGGGMTRLQQLNAFLDSSQFEGHRFHCMPIQGDHSVLRVEVEHLNDPPIFVTHTDTQILCIAYLAHRAEIRDDRETQLNALLLELNVPMPLSAFALVENYYVAFGALALDSDTHLIATELVTLAENAQQALLAFEPYLR</sequence>
<dbReference type="AlphaFoldDB" id="A4BJ78"/>
<dbReference type="Proteomes" id="UP000005953">
    <property type="component" value="Unassembled WGS sequence"/>
</dbReference>
<comment type="caution">
    <text evidence="1">The sequence shown here is derived from an EMBL/GenBank/DDBJ whole genome shotgun (WGS) entry which is preliminary data.</text>
</comment>